<dbReference type="PANTHER" id="PTHR32305">
    <property type="match status" value="1"/>
</dbReference>
<dbReference type="PANTHER" id="PTHR32305:SF15">
    <property type="entry name" value="PROTEIN RHSA-RELATED"/>
    <property type="match status" value="1"/>
</dbReference>
<evidence type="ECO:0000313" key="3">
    <source>
        <dbReference type="EMBL" id="MPM35315.1"/>
    </source>
</evidence>
<dbReference type="EMBL" id="VSSQ01007246">
    <property type="protein sequence ID" value="MPM35315.1"/>
    <property type="molecule type" value="Genomic_DNA"/>
</dbReference>
<evidence type="ECO:0000259" key="2">
    <source>
        <dbReference type="Pfam" id="PF25023"/>
    </source>
</evidence>
<name>A0A644Z318_9ZZZZ</name>
<keyword evidence="1" id="KW-0677">Repeat</keyword>
<dbReference type="InterPro" id="IPR022385">
    <property type="entry name" value="Rhs_assc_core"/>
</dbReference>
<dbReference type="InterPro" id="IPR050708">
    <property type="entry name" value="T6SS_VgrG/RHS"/>
</dbReference>
<gene>
    <name evidence="3" type="ORF">SDC9_81905</name>
</gene>
<accession>A0A644Z318</accession>
<dbReference type="NCBIfam" id="TIGR03696">
    <property type="entry name" value="Rhs_assc_core"/>
    <property type="match status" value="1"/>
</dbReference>
<comment type="caution">
    <text evidence="3">The sequence shown here is derived from an EMBL/GenBank/DDBJ whole genome shotgun (WGS) entry which is preliminary data.</text>
</comment>
<reference evidence="3" key="1">
    <citation type="submission" date="2019-08" db="EMBL/GenBank/DDBJ databases">
        <authorList>
            <person name="Kucharzyk K."/>
            <person name="Murdoch R.W."/>
            <person name="Higgins S."/>
            <person name="Loffler F."/>
        </authorList>
    </citation>
    <scope>NUCLEOTIDE SEQUENCE</scope>
</reference>
<evidence type="ECO:0000256" key="1">
    <source>
        <dbReference type="ARBA" id="ARBA00022737"/>
    </source>
</evidence>
<feature type="domain" description="Teneurin-like YD-shell" evidence="2">
    <location>
        <begin position="48"/>
        <end position="164"/>
    </location>
</feature>
<dbReference type="Pfam" id="PF25023">
    <property type="entry name" value="TEN_YD-shell"/>
    <property type="match status" value="1"/>
</dbReference>
<dbReference type="InterPro" id="IPR056823">
    <property type="entry name" value="TEN-like_YD-shell"/>
</dbReference>
<sequence length="369" mass="39778">MLTFINNGDGKKGKQVSTANNETTTTYYFTGGTYEMEVVGTQTTVTQYYSIGGVSVGMRKGETFSYFLTDHLGSVVGTTDEEGVLTSETRYTPFGEVRTDVGEIDGTDYGYTFQKVVSGSGLMDYKARMYDTFTGRFIQPDTLVPEPGSSQGYNRYAYTNNNPINRTDPSGHKECDAQNDGRASCIPNITLPAKYVFPSRNNIYSNAITLPSTFVDGEDTKHNNGEDIKKLEDLKNWNSYGSTLLDTFENVANFGQPLYKHLKGAIPGGVPEGIIGGIIQFEMDSTLPFGQRLLRASLIGLEDVSTDAASSAFAGDAMALVGGVIGCAAASGLGCAVGLGVGFVAGSVVATELIDNYFWDRINKEYLGF</sequence>
<dbReference type="AlphaFoldDB" id="A0A644Z318"/>
<proteinExistence type="predicted"/>
<protein>
    <recommendedName>
        <fullName evidence="2">Teneurin-like YD-shell domain-containing protein</fullName>
    </recommendedName>
</protein>
<organism evidence="3">
    <name type="scientific">bioreactor metagenome</name>
    <dbReference type="NCBI Taxonomy" id="1076179"/>
    <lineage>
        <taxon>unclassified sequences</taxon>
        <taxon>metagenomes</taxon>
        <taxon>ecological metagenomes</taxon>
    </lineage>
</organism>
<dbReference type="Gene3D" id="2.180.10.10">
    <property type="entry name" value="RHS repeat-associated core"/>
    <property type="match status" value="1"/>
</dbReference>